<dbReference type="GO" id="GO:0045436">
    <property type="term" value="F:lycopene beta cyclase activity"/>
    <property type="evidence" value="ECO:0007669"/>
    <property type="project" value="UniProtKB-ARBA"/>
</dbReference>
<comment type="subcellular location">
    <subcellularLocation>
        <location evidence="1">Membrane</location>
        <topology evidence="1">Multi-pass membrane protein</topology>
    </subcellularLocation>
</comment>
<comment type="caution">
    <text evidence="10">The sequence shown here is derived from an EMBL/GenBank/DDBJ whole genome shotgun (WGS) entry which is preliminary data.</text>
</comment>
<dbReference type="RefSeq" id="WP_184691802.1">
    <property type="nucleotide sequence ID" value="NZ_JACHJN010000005.1"/>
</dbReference>
<protein>
    <submittedName>
        <fullName evidence="10">Lycopene cyclase domain-containing protein</fullName>
    </submittedName>
</protein>
<gene>
    <name evidence="10" type="ORF">FHS29_003631</name>
</gene>
<sequence length="104" mass="11739">MGREYLVAALVSVVLVVVLEVAVLRSGVFRLPAYWLTMAVVLAFQVPVDGWLTKLDAPIVRYAEWTISGVRIPWDIPVEDFLFGFSMVTLTLMLWERARAREAA</sequence>
<evidence type="ECO:0000256" key="8">
    <source>
        <dbReference type="SAM" id="Phobius"/>
    </source>
</evidence>
<dbReference type="AlphaFoldDB" id="A0A841CLK0"/>
<evidence type="ECO:0000256" key="1">
    <source>
        <dbReference type="ARBA" id="ARBA00004141"/>
    </source>
</evidence>
<organism evidence="10 11">
    <name type="scientific">Saccharothrix tamanrassetensis</name>
    <dbReference type="NCBI Taxonomy" id="1051531"/>
    <lineage>
        <taxon>Bacteria</taxon>
        <taxon>Bacillati</taxon>
        <taxon>Actinomycetota</taxon>
        <taxon>Actinomycetes</taxon>
        <taxon>Pseudonocardiales</taxon>
        <taxon>Pseudonocardiaceae</taxon>
        <taxon>Saccharothrix</taxon>
    </lineage>
</organism>
<evidence type="ECO:0000259" key="9">
    <source>
        <dbReference type="Pfam" id="PF18916"/>
    </source>
</evidence>
<dbReference type="Pfam" id="PF18916">
    <property type="entry name" value="Lycopene_cyc"/>
    <property type="match status" value="1"/>
</dbReference>
<comment type="pathway">
    <text evidence="2">Carotenoid biosynthesis.</text>
</comment>
<dbReference type="GO" id="GO:0016872">
    <property type="term" value="F:intramolecular lyase activity"/>
    <property type="evidence" value="ECO:0007669"/>
    <property type="project" value="InterPro"/>
</dbReference>
<evidence type="ECO:0000313" key="11">
    <source>
        <dbReference type="Proteomes" id="UP000547510"/>
    </source>
</evidence>
<evidence type="ECO:0000256" key="6">
    <source>
        <dbReference type="ARBA" id="ARBA00023136"/>
    </source>
</evidence>
<accession>A0A841CLK0</accession>
<dbReference type="GO" id="GO:0016117">
    <property type="term" value="P:carotenoid biosynthetic process"/>
    <property type="evidence" value="ECO:0007669"/>
    <property type="project" value="UniProtKB-KW"/>
</dbReference>
<dbReference type="Proteomes" id="UP000547510">
    <property type="component" value="Unassembled WGS sequence"/>
</dbReference>
<keyword evidence="11" id="KW-1185">Reference proteome</keyword>
<dbReference type="NCBIfam" id="TIGR03462">
    <property type="entry name" value="CarR_dom_SF"/>
    <property type="match status" value="1"/>
</dbReference>
<reference evidence="10 11" key="1">
    <citation type="submission" date="2020-08" db="EMBL/GenBank/DDBJ databases">
        <title>Genomic Encyclopedia of Type Strains, Phase III (KMG-III): the genomes of soil and plant-associated and newly described type strains.</title>
        <authorList>
            <person name="Whitman W."/>
        </authorList>
    </citation>
    <scope>NUCLEOTIDE SEQUENCE [LARGE SCALE GENOMIC DNA]</scope>
    <source>
        <strain evidence="10 11">CECT 8640</strain>
    </source>
</reference>
<keyword evidence="3 8" id="KW-0812">Transmembrane</keyword>
<name>A0A841CLK0_9PSEU</name>
<evidence type="ECO:0000256" key="5">
    <source>
        <dbReference type="ARBA" id="ARBA00022989"/>
    </source>
</evidence>
<evidence type="ECO:0000313" key="10">
    <source>
        <dbReference type="EMBL" id="MBB5957038.1"/>
    </source>
</evidence>
<feature type="transmembrane region" description="Helical" evidence="8">
    <location>
        <begin position="31"/>
        <end position="48"/>
    </location>
</feature>
<feature type="transmembrane region" description="Helical" evidence="8">
    <location>
        <begin position="6"/>
        <end position="24"/>
    </location>
</feature>
<keyword evidence="6 8" id="KW-0472">Membrane</keyword>
<dbReference type="GO" id="GO:0016020">
    <property type="term" value="C:membrane"/>
    <property type="evidence" value="ECO:0007669"/>
    <property type="project" value="UniProtKB-SubCell"/>
</dbReference>
<evidence type="ECO:0000256" key="3">
    <source>
        <dbReference type="ARBA" id="ARBA00022692"/>
    </source>
</evidence>
<feature type="domain" description="Lycopene cyclase" evidence="9">
    <location>
        <begin position="10"/>
        <end position="96"/>
    </location>
</feature>
<keyword evidence="7" id="KW-0413">Isomerase</keyword>
<keyword evidence="5 8" id="KW-1133">Transmembrane helix</keyword>
<dbReference type="InterPro" id="IPR017825">
    <property type="entry name" value="Lycopene_cyclase_dom"/>
</dbReference>
<dbReference type="EMBL" id="JACHJN010000005">
    <property type="protein sequence ID" value="MBB5957038.1"/>
    <property type="molecule type" value="Genomic_DNA"/>
</dbReference>
<evidence type="ECO:0000256" key="2">
    <source>
        <dbReference type="ARBA" id="ARBA00004829"/>
    </source>
</evidence>
<evidence type="ECO:0000256" key="7">
    <source>
        <dbReference type="ARBA" id="ARBA00023235"/>
    </source>
</evidence>
<evidence type="ECO:0000256" key="4">
    <source>
        <dbReference type="ARBA" id="ARBA00022746"/>
    </source>
</evidence>
<proteinExistence type="predicted"/>
<feature type="transmembrane region" description="Helical" evidence="8">
    <location>
        <begin position="81"/>
        <end position="98"/>
    </location>
</feature>
<keyword evidence="4" id="KW-0125">Carotenoid biosynthesis</keyword>